<dbReference type="AlphaFoldDB" id="A0A4R0MU43"/>
<dbReference type="EMBL" id="SJSK01000003">
    <property type="protein sequence ID" value="TCC90631.1"/>
    <property type="molecule type" value="Genomic_DNA"/>
</dbReference>
<organism evidence="3 4">
    <name type="scientific">Pedobacter frigiditerrae</name>
    <dbReference type="NCBI Taxonomy" id="2530452"/>
    <lineage>
        <taxon>Bacteria</taxon>
        <taxon>Pseudomonadati</taxon>
        <taxon>Bacteroidota</taxon>
        <taxon>Sphingobacteriia</taxon>
        <taxon>Sphingobacteriales</taxon>
        <taxon>Sphingobacteriaceae</taxon>
        <taxon>Pedobacter</taxon>
    </lineage>
</organism>
<name>A0A4R0MU43_9SPHI</name>
<dbReference type="Proteomes" id="UP000292884">
    <property type="component" value="Unassembled WGS sequence"/>
</dbReference>
<gene>
    <name evidence="3" type="ORF">EZ428_13890</name>
</gene>
<evidence type="ECO:0000313" key="3">
    <source>
        <dbReference type="EMBL" id="TCC90631.1"/>
    </source>
</evidence>
<sequence>MTQSGSRKCQSSSQKALQRCKAFLFGNLQNLFLKRWTNEKKIFLYSGNEALDKINMEGTLNRYKVLKKYLEIFLPFKYNVKDLDMRNIDIAFLNELDYYLRSEKSCAM</sequence>
<dbReference type="GO" id="GO:0003677">
    <property type="term" value="F:DNA binding"/>
    <property type="evidence" value="ECO:0007669"/>
    <property type="project" value="UniProtKB-KW"/>
</dbReference>
<dbReference type="InterPro" id="IPR025269">
    <property type="entry name" value="SAM-like_dom"/>
</dbReference>
<comment type="caution">
    <text evidence="3">The sequence shown here is derived from an EMBL/GenBank/DDBJ whole genome shotgun (WGS) entry which is preliminary data.</text>
</comment>
<accession>A0A4R0MU43</accession>
<dbReference type="Pfam" id="PF13102">
    <property type="entry name" value="Phage_int_SAM_5"/>
    <property type="match status" value="1"/>
</dbReference>
<evidence type="ECO:0000259" key="2">
    <source>
        <dbReference type="Pfam" id="PF13102"/>
    </source>
</evidence>
<reference evidence="3 4" key="1">
    <citation type="submission" date="2019-02" db="EMBL/GenBank/DDBJ databases">
        <title>Pedobacter sp. RP-1-13 sp. nov., isolated from Arctic soil.</title>
        <authorList>
            <person name="Dahal R.H."/>
        </authorList>
    </citation>
    <scope>NUCLEOTIDE SEQUENCE [LARGE SCALE GENOMIC DNA]</scope>
    <source>
        <strain evidence="3 4">RP-1-13</strain>
    </source>
</reference>
<dbReference type="Gene3D" id="1.10.150.130">
    <property type="match status" value="1"/>
</dbReference>
<keyword evidence="1" id="KW-0238">DNA-binding</keyword>
<evidence type="ECO:0000256" key="1">
    <source>
        <dbReference type="ARBA" id="ARBA00023125"/>
    </source>
</evidence>
<dbReference type="OrthoDB" id="892893at2"/>
<dbReference type="InterPro" id="IPR010998">
    <property type="entry name" value="Integrase_recombinase_N"/>
</dbReference>
<protein>
    <recommendedName>
        <fullName evidence="2">Phage integrase SAM-like domain-containing protein</fullName>
    </recommendedName>
</protein>
<evidence type="ECO:0000313" key="4">
    <source>
        <dbReference type="Proteomes" id="UP000292884"/>
    </source>
</evidence>
<feature type="domain" description="Phage integrase SAM-like" evidence="2">
    <location>
        <begin position="48"/>
        <end position="106"/>
    </location>
</feature>
<proteinExistence type="predicted"/>
<keyword evidence="4" id="KW-1185">Reference proteome</keyword>